<keyword evidence="1" id="KW-0732">Signal</keyword>
<dbReference type="GO" id="GO:0006580">
    <property type="term" value="P:ethanolamine metabolic process"/>
    <property type="evidence" value="ECO:0007669"/>
    <property type="project" value="TreeGrafter"/>
</dbReference>
<dbReference type="PROSITE" id="PS51704">
    <property type="entry name" value="GP_PDE"/>
    <property type="match status" value="1"/>
</dbReference>
<dbReference type="InterPro" id="IPR032160">
    <property type="entry name" value="DUF4996"/>
</dbReference>
<feature type="domain" description="GP-PDE" evidence="2">
    <location>
        <begin position="43"/>
        <end position="296"/>
    </location>
</feature>
<dbReference type="RefSeq" id="WP_115047401.1">
    <property type="nucleotide sequence ID" value="NZ_CP068086.1"/>
</dbReference>
<dbReference type="EMBL" id="CABWMV010000003">
    <property type="protein sequence ID" value="VXC45732.1"/>
    <property type="molecule type" value="Genomic_DNA"/>
</dbReference>
<dbReference type="InterPro" id="IPR017946">
    <property type="entry name" value="PLC-like_Pdiesterase_TIM-brl"/>
</dbReference>
<dbReference type="GO" id="GO:0070291">
    <property type="term" value="P:N-acylethanolamine metabolic process"/>
    <property type="evidence" value="ECO:0007669"/>
    <property type="project" value="TreeGrafter"/>
</dbReference>
<dbReference type="AlphaFoldDB" id="A0A653YT22"/>
<sequence>MGKVKNILLLLVLLLNGLVQAQNTVDRARVIRRALLERNSDHVFVVTHRGDWRNYPENSISAIKSAIQMGADIVELDVQRTKDGVLILMHDKTLDRTTTGSGLVKDTEFNTIQTMYLKNGAAIRTKEKVPTLEEALIVSKGKVLLNLDKADDYFDEIYELLKKTGMSHQIIMKGNRSATEVKEKYGSYLTDILYMPIVDLDKPNALTSVAQFLTEINPVAIEFVFSDKKNTKVTTLPKLLENKSLIWYNTLWDTLSGGNDDDSALANPDAIYGYLINQLHARIIQTDRPIFLIDYLKKIGKH</sequence>
<feature type="signal peptide" evidence="1">
    <location>
        <begin position="1"/>
        <end position="21"/>
    </location>
</feature>
<dbReference type="GO" id="GO:0005886">
    <property type="term" value="C:plasma membrane"/>
    <property type="evidence" value="ECO:0007669"/>
    <property type="project" value="TreeGrafter"/>
</dbReference>
<dbReference type="SUPFAM" id="SSF51695">
    <property type="entry name" value="PLC-like phosphodiesterases"/>
    <property type="match status" value="1"/>
</dbReference>
<feature type="chain" id="PRO_5025059195" evidence="1">
    <location>
        <begin position="22"/>
        <end position="302"/>
    </location>
</feature>
<evidence type="ECO:0000259" key="2">
    <source>
        <dbReference type="PROSITE" id="PS51704"/>
    </source>
</evidence>
<proteinExistence type="predicted"/>
<protein>
    <submittedName>
        <fullName evidence="3">Glycerophosphodiester phosphodiesterase</fullName>
    </submittedName>
</protein>
<dbReference type="GO" id="GO:0006644">
    <property type="term" value="P:phospholipid metabolic process"/>
    <property type="evidence" value="ECO:0007669"/>
    <property type="project" value="TreeGrafter"/>
</dbReference>
<evidence type="ECO:0000256" key="1">
    <source>
        <dbReference type="SAM" id="SignalP"/>
    </source>
</evidence>
<organism evidence="3 4">
    <name type="scientific">Sphingobacterium multivorum</name>
    <dbReference type="NCBI Taxonomy" id="28454"/>
    <lineage>
        <taxon>Bacteria</taxon>
        <taxon>Pseudomonadati</taxon>
        <taxon>Bacteroidota</taxon>
        <taxon>Sphingobacteriia</taxon>
        <taxon>Sphingobacteriales</taxon>
        <taxon>Sphingobacteriaceae</taxon>
        <taxon>Sphingobacterium</taxon>
    </lineage>
</organism>
<dbReference type="Pfam" id="PF03009">
    <property type="entry name" value="GDPD"/>
    <property type="match status" value="1"/>
</dbReference>
<name>A0A653YT22_SPHMU</name>
<accession>A0A653YT22</accession>
<evidence type="ECO:0000313" key="4">
    <source>
        <dbReference type="Proteomes" id="UP000432350"/>
    </source>
</evidence>
<reference evidence="3 4" key="1">
    <citation type="submission" date="2019-10" db="EMBL/GenBank/DDBJ databases">
        <authorList>
            <person name="Karimi E."/>
        </authorList>
    </citation>
    <scope>NUCLEOTIDE SEQUENCE [LARGE SCALE GENOMIC DNA]</scope>
    <source>
        <strain evidence="3">Sphingobacterium sp. 8BC</strain>
    </source>
</reference>
<dbReference type="GO" id="GO:0008889">
    <property type="term" value="F:glycerophosphodiester phosphodiesterase activity"/>
    <property type="evidence" value="ECO:0007669"/>
    <property type="project" value="TreeGrafter"/>
</dbReference>
<dbReference type="Pfam" id="PF16387">
    <property type="entry name" value="DUF4996"/>
    <property type="match status" value="1"/>
</dbReference>
<evidence type="ECO:0000313" key="3">
    <source>
        <dbReference type="EMBL" id="VXC45732.1"/>
    </source>
</evidence>
<dbReference type="Gene3D" id="3.20.20.190">
    <property type="entry name" value="Phosphatidylinositol (PI) phosphodiesterase"/>
    <property type="match status" value="1"/>
</dbReference>
<dbReference type="Proteomes" id="UP000432350">
    <property type="component" value="Unassembled WGS sequence"/>
</dbReference>
<dbReference type="PANTHER" id="PTHR46320">
    <property type="entry name" value="GLYCEROPHOSPHODIESTER PHOSPHODIESTERASE 1"/>
    <property type="match status" value="1"/>
</dbReference>
<dbReference type="InterPro" id="IPR030395">
    <property type="entry name" value="GP_PDE_dom"/>
</dbReference>
<gene>
    <name evidence="3" type="ORF">SPHINGO8BC_110285</name>
</gene>
<dbReference type="CDD" id="cd08566">
    <property type="entry name" value="GDPD_AtGDE_like"/>
    <property type="match status" value="1"/>
</dbReference>
<dbReference type="PANTHER" id="PTHR46320:SF1">
    <property type="entry name" value="GLYCEROPHOSPHODIESTER PHOSPHODIESTERASE 1"/>
    <property type="match status" value="1"/>
</dbReference>